<keyword evidence="2" id="KW-1185">Reference proteome</keyword>
<reference evidence="1" key="2">
    <citation type="submission" date="2020-11" db="EMBL/GenBank/DDBJ databases">
        <authorList>
            <person name="McCartney M.A."/>
            <person name="Auch B."/>
            <person name="Kono T."/>
            <person name="Mallez S."/>
            <person name="Becker A."/>
            <person name="Gohl D.M."/>
            <person name="Silverstein K.A.T."/>
            <person name="Koren S."/>
            <person name="Bechman K.B."/>
            <person name="Herman A."/>
            <person name="Abrahante J.E."/>
            <person name="Garbe J."/>
        </authorList>
    </citation>
    <scope>NUCLEOTIDE SEQUENCE</scope>
    <source>
        <strain evidence="1">Duluth1</strain>
        <tissue evidence="1">Whole animal</tissue>
    </source>
</reference>
<dbReference type="Proteomes" id="UP000828390">
    <property type="component" value="Unassembled WGS sequence"/>
</dbReference>
<evidence type="ECO:0000313" key="1">
    <source>
        <dbReference type="EMBL" id="KAH3859149.1"/>
    </source>
</evidence>
<gene>
    <name evidence="1" type="ORF">DPMN_101865</name>
</gene>
<proteinExistence type="predicted"/>
<organism evidence="1 2">
    <name type="scientific">Dreissena polymorpha</name>
    <name type="common">Zebra mussel</name>
    <name type="synonym">Mytilus polymorpha</name>
    <dbReference type="NCBI Taxonomy" id="45954"/>
    <lineage>
        <taxon>Eukaryota</taxon>
        <taxon>Metazoa</taxon>
        <taxon>Spiralia</taxon>
        <taxon>Lophotrochozoa</taxon>
        <taxon>Mollusca</taxon>
        <taxon>Bivalvia</taxon>
        <taxon>Autobranchia</taxon>
        <taxon>Heteroconchia</taxon>
        <taxon>Euheterodonta</taxon>
        <taxon>Imparidentia</taxon>
        <taxon>Neoheterodontei</taxon>
        <taxon>Myida</taxon>
        <taxon>Dreissenoidea</taxon>
        <taxon>Dreissenidae</taxon>
        <taxon>Dreissena</taxon>
    </lineage>
</organism>
<dbReference type="EMBL" id="JAIWYP010000003">
    <property type="protein sequence ID" value="KAH3859149.1"/>
    <property type="molecule type" value="Genomic_DNA"/>
</dbReference>
<sequence>MIQTHLSWVPTADQINSIKPDQAVMYWSGSVGMSGRGGQRSGSEDRIDYCYPTATRPYTIISRLLFDHTRALYPIRSTTTRVILDRFVRLVVIELMSTWSS</sequence>
<evidence type="ECO:0000313" key="2">
    <source>
        <dbReference type="Proteomes" id="UP000828390"/>
    </source>
</evidence>
<reference evidence="1" key="1">
    <citation type="journal article" date="2019" name="bioRxiv">
        <title>The Genome of the Zebra Mussel, Dreissena polymorpha: A Resource for Invasive Species Research.</title>
        <authorList>
            <person name="McCartney M.A."/>
            <person name="Auch B."/>
            <person name="Kono T."/>
            <person name="Mallez S."/>
            <person name="Zhang Y."/>
            <person name="Obille A."/>
            <person name="Becker A."/>
            <person name="Abrahante J.E."/>
            <person name="Garbe J."/>
            <person name="Badalamenti J.P."/>
            <person name="Herman A."/>
            <person name="Mangelson H."/>
            <person name="Liachko I."/>
            <person name="Sullivan S."/>
            <person name="Sone E.D."/>
            <person name="Koren S."/>
            <person name="Silverstein K.A.T."/>
            <person name="Beckman K.B."/>
            <person name="Gohl D.M."/>
        </authorList>
    </citation>
    <scope>NUCLEOTIDE SEQUENCE</scope>
    <source>
        <strain evidence="1">Duluth1</strain>
        <tissue evidence="1">Whole animal</tissue>
    </source>
</reference>
<protein>
    <submittedName>
        <fullName evidence="1">Uncharacterized protein</fullName>
    </submittedName>
</protein>
<name>A0A9D4LK22_DREPO</name>
<accession>A0A9D4LK22</accession>
<comment type="caution">
    <text evidence="1">The sequence shown here is derived from an EMBL/GenBank/DDBJ whole genome shotgun (WGS) entry which is preliminary data.</text>
</comment>
<dbReference type="AlphaFoldDB" id="A0A9D4LK22"/>